<accession>A0ABP6L3V1</accession>
<dbReference type="SUPFAM" id="SSF56801">
    <property type="entry name" value="Acetyl-CoA synthetase-like"/>
    <property type="match status" value="1"/>
</dbReference>
<proteinExistence type="predicted"/>
<dbReference type="Gene3D" id="3.30.300.30">
    <property type="match status" value="1"/>
</dbReference>
<evidence type="ECO:0000259" key="2">
    <source>
        <dbReference type="Pfam" id="PF00501"/>
    </source>
</evidence>
<dbReference type="Gene3D" id="3.40.50.12780">
    <property type="entry name" value="N-terminal domain of ligase-like"/>
    <property type="match status" value="1"/>
</dbReference>
<comment type="caution">
    <text evidence="3">The sequence shown here is derived from an EMBL/GenBank/DDBJ whole genome shotgun (WGS) entry which is preliminary data.</text>
</comment>
<feature type="compositionally biased region" description="Gly residues" evidence="1">
    <location>
        <begin position="31"/>
        <end position="47"/>
    </location>
</feature>
<evidence type="ECO:0000256" key="1">
    <source>
        <dbReference type="SAM" id="MobiDB-lite"/>
    </source>
</evidence>
<reference evidence="4" key="1">
    <citation type="journal article" date="2019" name="Int. J. Syst. Evol. Microbiol.">
        <title>The Global Catalogue of Microorganisms (GCM) 10K type strain sequencing project: providing services to taxonomists for standard genome sequencing and annotation.</title>
        <authorList>
            <consortium name="The Broad Institute Genomics Platform"/>
            <consortium name="The Broad Institute Genome Sequencing Center for Infectious Disease"/>
            <person name="Wu L."/>
            <person name="Ma J."/>
        </authorList>
    </citation>
    <scope>NUCLEOTIDE SEQUENCE [LARGE SCALE GENOMIC DNA]</scope>
    <source>
        <strain evidence="4">JCM 3106</strain>
    </source>
</reference>
<evidence type="ECO:0000313" key="4">
    <source>
        <dbReference type="Proteomes" id="UP001499930"/>
    </source>
</evidence>
<dbReference type="PROSITE" id="PS00455">
    <property type="entry name" value="AMP_BINDING"/>
    <property type="match status" value="1"/>
</dbReference>
<dbReference type="InterPro" id="IPR000873">
    <property type="entry name" value="AMP-dep_synth/lig_dom"/>
</dbReference>
<dbReference type="Proteomes" id="UP001499930">
    <property type="component" value="Unassembled WGS sequence"/>
</dbReference>
<keyword evidence="3" id="KW-0436">Ligase</keyword>
<protein>
    <submittedName>
        <fullName evidence="3">D-alanine--poly(Phosphoribitol) ligase</fullName>
    </submittedName>
</protein>
<dbReference type="EMBL" id="BAAAWD010000019">
    <property type="protein sequence ID" value="GAA3031792.1"/>
    <property type="molecule type" value="Genomic_DNA"/>
</dbReference>
<dbReference type="InterPro" id="IPR045851">
    <property type="entry name" value="AMP-bd_C_sf"/>
</dbReference>
<dbReference type="Pfam" id="PF00501">
    <property type="entry name" value="AMP-binding"/>
    <property type="match status" value="1"/>
</dbReference>
<dbReference type="InterPro" id="IPR042099">
    <property type="entry name" value="ANL_N_sf"/>
</dbReference>
<dbReference type="PANTHER" id="PTHR45527:SF1">
    <property type="entry name" value="FATTY ACID SYNTHASE"/>
    <property type="match status" value="1"/>
</dbReference>
<feature type="domain" description="AMP-dependent synthetase/ligase" evidence="2">
    <location>
        <begin position="86"/>
        <end position="396"/>
    </location>
</feature>
<feature type="region of interest" description="Disordered" evidence="1">
    <location>
        <begin position="539"/>
        <end position="559"/>
    </location>
</feature>
<name>A0ABP6L3V1_9ACTN</name>
<dbReference type="PANTHER" id="PTHR45527">
    <property type="entry name" value="NONRIBOSOMAL PEPTIDE SYNTHETASE"/>
    <property type="match status" value="1"/>
</dbReference>
<sequence length="559" mass="58429">MTVETSHALYSRFLRGLETSPERPAFRVAGPGSGPGSGPGGGPGGGTASYAEVHRAALLWAGALPVPAPSGDTAGSGAESGPAGRSGAVGVLAAKGAVAYTGILAGLYAGATVVPLHPDFPAARTRQMIEAAGVSTLVVDDRGRARAAELSADGLDLAVLDPAAAPPDPARALERPRPVEPGDIAYVLFTSGSTGRPKGVPITHANTAHYFALLDRRYDFTPGDVFSQTFDLTFDCAMFDLFCAWGAGAVAVPVPPHAYRDLPAFLAEQGVTVWFSTPSAISMVRRTGGLRPGSMPGLRWSLFAGEALKCADATDWQRAAPASTLENLYGPTELTITITAHRWDQEVSPGLGVNGMAPIGGVNDGHEHVLLDAEGRPDAAEGELWITGPQTTPGYLDPADDGGRFVERDGRTWYNTGDRIRRAANGELVYLGRADAQVQVRGWRVELAEIDHALRGCDGVDDAVTVSGGADGDVELVVFYTGTPSRPADLAASLRRTLPPGIIPRHYRHLDELPLNPNRKVDRAGLAAWAARILTGTEQAPAATPEKASPVGAASREIL</sequence>
<feature type="region of interest" description="Disordered" evidence="1">
    <location>
        <begin position="21"/>
        <end position="48"/>
    </location>
</feature>
<keyword evidence="4" id="KW-1185">Reference proteome</keyword>
<organism evidence="3 4">
    <name type="scientific">Streptosporangium longisporum</name>
    <dbReference type="NCBI Taxonomy" id="46187"/>
    <lineage>
        <taxon>Bacteria</taxon>
        <taxon>Bacillati</taxon>
        <taxon>Actinomycetota</taxon>
        <taxon>Actinomycetes</taxon>
        <taxon>Streptosporangiales</taxon>
        <taxon>Streptosporangiaceae</taxon>
        <taxon>Streptosporangium</taxon>
    </lineage>
</organism>
<dbReference type="GO" id="GO:0016874">
    <property type="term" value="F:ligase activity"/>
    <property type="evidence" value="ECO:0007669"/>
    <property type="project" value="UniProtKB-KW"/>
</dbReference>
<dbReference type="RefSeq" id="WP_344903789.1">
    <property type="nucleotide sequence ID" value="NZ_BAAAWD010000019.1"/>
</dbReference>
<dbReference type="InterPro" id="IPR020845">
    <property type="entry name" value="AMP-binding_CS"/>
</dbReference>
<gene>
    <name evidence="3" type="ORF">GCM10017559_68640</name>
</gene>
<evidence type="ECO:0000313" key="3">
    <source>
        <dbReference type="EMBL" id="GAA3031792.1"/>
    </source>
</evidence>